<dbReference type="OrthoDB" id="3186156at2"/>
<gene>
    <name evidence="3" type="ORF">DW016_03710</name>
</gene>
<dbReference type="Proteomes" id="UP000261080">
    <property type="component" value="Unassembled WGS sequence"/>
</dbReference>
<protein>
    <recommendedName>
        <fullName evidence="2">Peptidase C39-like domain-containing protein</fullName>
    </recommendedName>
</protein>
<feature type="transmembrane region" description="Helical" evidence="1">
    <location>
        <begin position="25"/>
        <end position="47"/>
    </location>
</feature>
<organism evidence="3 4">
    <name type="scientific">Sellimonas intestinalis</name>
    <dbReference type="NCBI Taxonomy" id="1653434"/>
    <lineage>
        <taxon>Bacteria</taxon>
        <taxon>Bacillati</taxon>
        <taxon>Bacillota</taxon>
        <taxon>Clostridia</taxon>
        <taxon>Lachnospirales</taxon>
        <taxon>Lachnospiraceae</taxon>
        <taxon>Sellimonas</taxon>
    </lineage>
</organism>
<sequence>MNTYRNIHARQQKHGRSRKKRTGHLLHFILPMLCLILLLCTLASYILNRAGAGLDVISPISSLFHGSARDEISHYASSHGYDISDYPQSLIDLYDRNRETKDFVFEYPMKKSKTPPIDLSDLNTSTVPLLMQWDQRWGYQQYAGDLFGLSGCGPTCLSMVTIYLTGNTDRTPAWMAEFAASHGYASDGNGSYWSLFSEGGSSLGLDVTEIPLDEQRIIDNLQVGNPIVAVLGPGDFTTTGHFIVLTAYQDGQIKVNDPNSRENSEKLWDYDRISGQIKNLWVFR</sequence>
<evidence type="ECO:0000313" key="3">
    <source>
        <dbReference type="EMBL" id="RGE88651.1"/>
    </source>
</evidence>
<feature type="domain" description="Peptidase C39-like" evidence="2">
    <location>
        <begin position="126"/>
        <end position="259"/>
    </location>
</feature>
<evidence type="ECO:0000256" key="1">
    <source>
        <dbReference type="SAM" id="Phobius"/>
    </source>
</evidence>
<name>A0A3E3K3U5_9FIRM</name>
<dbReference type="RefSeq" id="WP_117493258.1">
    <property type="nucleotide sequence ID" value="NZ_BAABYU010000001.1"/>
</dbReference>
<dbReference type="Pfam" id="PF13529">
    <property type="entry name" value="Peptidase_C39_2"/>
    <property type="match status" value="1"/>
</dbReference>
<dbReference type="InterPro" id="IPR039564">
    <property type="entry name" value="Peptidase_C39-like"/>
</dbReference>
<keyword evidence="1" id="KW-0472">Membrane</keyword>
<dbReference type="Gene3D" id="3.90.70.10">
    <property type="entry name" value="Cysteine proteinases"/>
    <property type="match status" value="1"/>
</dbReference>
<dbReference type="EMBL" id="QVLX01000002">
    <property type="protein sequence ID" value="RGE88651.1"/>
    <property type="molecule type" value="Genomic_DNA"/>
</dbReference>
<proteinExistence type="predicted"/>
<keyword evidence="4" id="KW-1185">Reference proteome</keyword>
<accession>A0A3E3K3U5</accession>
<dbReference type="AlphaFoldDB" id="A0A3E3K3U5"/>
<evidence type="ECO:0000259" key="2">
    <source>
        <dbReference type="Pfam" id="PF13529"/>
    </source>
</evidence>
<comment type="caution">
    <text evidence="3">The sequence shown here is derived from an EMBL/GenBank/DDBJ whole genome shotgun (WGS) entry which is preliminary data.</text>
</comment>
<keyword evidence="1" id="KW-1133">Transmembrane helix</keyword>
<reference evidence="3 4" key="1">
    <citation type="submission" date="2018-08" db="EMBL/GenBank/DDBJ databases">
        <title>A genome reference for cultivated species of the human gut microbiota.</title>
        <authorList>
            <person name="Zou Y."/>
            <person name="Xue W."/>
            <person name="Luo G."/>
        </authorList>
    </citation>
    <scope>NUCLEOTIDE SEQUENCE [LARGE SCALE GENOMIC DNA]</scope>
    <source>
        <strain evidence="3 4">AF37-2AT</strain>
    </source>
</reference>
<evidence type="ECO:0000313" key="4">
    <source>
        <dbReference type="Proteomes" id="UP000261080"/>
    </source>
</evidence>
<keyword evidence="1" id="KW-0812">Transmembrane</keyword>